<dbReference type="RefSeq" id="WP_344325994.1">
    <property type="nucleotide sequence ID" value="NZ_BAAAPY010000003.1"/>
</dbReference>
<name>A0ABN2VW14_9ACTN</name>
<proteinExistence type="predicted"/>
<protein>
    <recommendedName>
        <fullName evidence="3">Type IV toxin-antitoxin system AbiEi family antitoxin domain-containing protein</fullName>
    </recommendedName>
</protein>
<comment type="caution">
    <text evidence="1">The sequence shown here is derived from an EMBL/GenBank/DDBJ whole genome shotgun (WGS) entry which is preliminary data.</text>
</comment>
<evidence type="ECO:0000313" key="2">
    <source>
        <dbReference type="Proteomes" id="UP001501480"/>
    </source>
</evidence>
<organism evidence="1 2">
    <name type="scientific">Aeromicrobium halocynthiae</name>
    <dbReference type="NCBI Taxonomy" id="560557"/>
    <lineage>
        <taxon>Bacteria</taxon>
        <taxon>Bacillati</taxon>
        <taxon>Actinomycetota</taxon>
        <taxon>Actinomycetes</taxon>
        <taxon>Propionibacteriales</taxon>
        <taxon>Nocardioidaceae</taxon>
        <taxon>Aeromicrobium</taxon>
    </lineage>
</organism>
<sequence>MDAHLTALAEANGGYLFRHQLLDLGVDDRIIAAWRRAGEVVRIRHGTYATRASWATADDGQRLAIRTRSVLDKLGPGVVATHASAAALHGLDLYLPSAGPVHVTRVDGRAGRQEAGVIHHENDLPDSDVVEVDGRAVSSPLRAVLEVAVSEDVESAMVTISSALRLGLVSETDLERSLVALRHWPGVRRARLAVRLSDPALESVGEVRSLHMMWEGALPHPTLQARLALAGGGDARLDFLWEWWCHVGEFDGQLKYGRLNLLPDDRGLVLTQEKIREDRIRSLGLGMSRWVWADLAPDRRAATAERIRRAMHESRRLYAREARSFAVHR</sequence>
<dbReference type="Proteomes" id="UP001501480">
    <property type="component" value="Unassembled WGS sequence"/>
</dbReference>
<evidence type="ECO:0000313" key="1">
    <source>
        <dbReference type="EMBL" id="GAA2074994.1"/>
    </source>
</evidence>
<reference evidence="1 2" key="1">
    <citation type="journal article" date="2019" name="Int. J. Syst. Evol. Microbiol.">
        <title>The Global Catalogue of Microorganisms (GCM) 10K type strain sequencing project: providing services to taxonomists for standard genome sequencing and annotation.</title>
        <authorList>
            <consortium name="The Broad Institute Genomics Platform"/>
            <consortium name="The Broad Institute Genome Sequencing Center for Infectious Disease"/>
            <person name="Wu L."/>
            <person name="Ma J."/>
        </authorList>
    </citation>
    <scope>NUCLEOTIDE SEQUENCE [LARGE SCALE GENOMIC DNA]</scope>
    <source>
        <strain evidence="1 2">JCM 15749</strain>
    </source>
</reference>
<gene>
    <name evidence="1" type="ORF">GCM10009821_12430</name>
</gene>
<keyword evidence="2" id="KW-1185">Reference proteome</keyword>
<accession>A0ABN2VW14</accession>
<evidence type="ECO:0008006" key="3">
    <source>
        <dbReference type="Google" id="ProtNLM"/>
    </source>
</evidence>
<dbReference type="EMBL" id="BAAAPY010000003">
    <property type="protein sequence ID" value="GAA2074994.1"/>
    <property type="molecule type" value="Genomic_DNA"/>
</dbReference>